<comment type="subcellular location">
    <subcellularLocation>
        <location evidence="1">Cell membrane</location>
        <topology evidence="1">Multi-pass membrane protein</topology>
    </subcellularLocation>
</comment>
<proteinExistence type="inferred from homology"/>
<evidence type="ECO:0008006" key="10">
    <source>
        <dbReference type="Google" id="ProtNLM"/>
    </source>
</evidence>
<evidence type="ECO:0000256" key="6">
    <source>
        <dbReference type="ARBA" id="ARBA00023136"/>
    </source>
</evidence>
<evidence type="ECO:0000256" key="7">
    <source>
        <dbReference type="SAM" id="Phobius"/>
    </source>
</evidence>
<evidence type="ECO:0000256" key="1">
    <source>
        <dbReference type="ARBA" id="ARBA00004651"/>
    </source>
</evidence>
<organism evidence="8 9">
    <name type="scientific">Corynebacterium efficiens (strain DSM 44549 / YS-314 / AJ 12310 / JCM 11189 / NBRC 100395)</name>
    <dbReference type="NCBI Taxonomy" id="196164"/>
    <lineage>
        <taxon>Bacteria</taxon>
        <taxon>Bacillati</taxon>
        <taxon>Actinomycetota</taxon>
        <taxon>Actinomycetes</taxon>
        <taxon>Mycobacteriales</taxon>
        <taxon>Corynebacteriaceae</taxon>
        <taxon>Corynebacterium</taxon>
    </lineage>
</organism>
<sequence>MIDMSTIKPLALLLSRVLLGVILIAHGWDKFQITGLEGVSGFFASLGIPAAGVVAPLVGAIELIGGIMILLGVFTRYVSAVVAVVMLGAALSAHVSAGIYVTNGGWELVGAIGAGMLALIAAGAGAWSIDAVLEQKRTTERELVNA</sequence>
<dbReference type="eggNOG" id="COG2259">
    <property type="taxonomic scope" value="Bacteria"/>
</dbReference>
<evidence type="ECO:0000256" key="2">
    <source>
        <dbReference type="ARBA" id="ARBA00006679"/>
    </source>
</evidence>
<dbReference type="EMBL" id="BA000035">
    <property type="protein sequence ID" value="BAC17282.1"/>
    <property type="molecule type" value="Genomic_DNA"/>
</dbReference>
<reference evidence="8 9" key="1">
    <citation type="journal article" date="2003" name="Genome Res.">
        <title>Comparative complete genome sequence analysis of the amino acid replacements responsible for the thermostability of Corynebacterium efficiens.</title>
        <authorList>
            <person name="Nishio Y."/>
            <person name="Nakamura Y."/>
            <person name="Kawarabayasi Y."/>
            <person name="Usuda Y."/>
            <person name="Kimura E."/>
            <person name="Sugimoto S."/>
            <person name="Matsui K."/>
            <person name="Yamagishi A."/>
            <person name="Kikuchi H."/>
            <person name="Ikeo K."/>
            <person name="Gojobori T."/>
        </authorList>
    </citation>
    <scope>NUCLEOTIDE SEQUENCE [LARGE SCALE GENOMIC DNA]</scope>
    <source>
        <strain evidence="9">DSM 44549 / YS-314 / AJ 12310 / JCM 11189 / NBRC 100395</strain>
    </source>
</reference>
<dbReference type="STRING" id="196164.gene:10740870"/>
<dbReference type="Proteomes" id="UP000001409">
    <property type="component" value="Chromosome"/>
</dbReference>
<feature type="transmembrane region" description="Helical" evidence="7">
    <location>
        <begin position="108"/>
        <end position="133"/>
    </location>
</feature>
<keyword evidence="5 7" id="KW-1133">Transmembrane helix</keyword>
<keyword evidence="3" id="KW-1003">Cell membrane</keyword>
<evidence type="ECO:0000256" key="4">
    <source>
        <dbReference type="ARBA" id="ARBA00022692"/>
    </source>
</evidence>
<protein>
    <recommendedName>
        <fullName evidence="10">DoxX family protein</fullName>
    </recommendedName>
</protein>
<dbReference type="PANTHER" id="PTHR33452">
    <property type="entry name" value="OXIDOREDUCTASE CATD-RELATED"/>
    <property type="match status" value="1"/>
</dbReference>
<evidence type="ECO:0000256" key="3">
    <source>
        <dbReference type="ARBA" id="ARBA00022475"/>
    </source>
</evidence>
<dbReference type="InterPro" id="IPR032808">
    <property type="entry name" value="DoxX"/>
</dbReference>
<feature type="transmembrane region" description="Helical" evidence="7">
    <location>
        <begin position="81"/>
        <end position="102"/>
    </location>
</feature>
<keyword evidence="6 7" id="KW-0472">Membrane</keyword>
<dbReference type="KEGG" id="cef:CE0472"/>
<evidence type="ECO:0000313" key="8">
    <source>
        <dbReference type="EMBL" id="BAC17282.1"/>
    </source>
</evidence>
<feature type="transmembrane region" description="Helical" evidence="7">
    <location>
        <begin position="51"/>
        <end position="74"/>
    </location>
</feature>
<name>Q8FSC2_COREF</name>
<dbReference type="Pfam" id="PF07681">
    <property type="entry name" value="DoxX"/>
    <property type="match status" value="1"/>
</dbReference>
<keyword evidence="9" id="KW-1185">Reference proteome</keyword>
<keyword evidence="4 7" id="KW-0812">Transmembrane</keyword>
<dbReference type="AlphaFoldDB" id="Q8FSC2"/>
<evidence type="ECO:0000256" key="5">
    <source>
        <dbReference type="ARBA" id="ARBA00022989"/>
    </source>
</evidence>
<comment type="similarity">
    <text evidence="2">Belongs to the DoxX family.</text>
</comment>
<dbReference type="PANTHER" id="PTHR33452:SF1">
    <property type="entry name" value="INNER MEMBRANE PROTEIN YPHA-RELATED"/>
    <property type="match status" value="1"/>
</dbReference>
<dbReference type="GO" id="GO:0005886">
    <property type="term" value="C:plasma membrane"/>
    <property type="evidence" value="ECO:0007669"/>
    <property type="project" value="UniProtKB-SubCell"/>
</dbReference>
<accession>Q8FSC2</accession>
<dbReference type="InterPro" id="IPR051907">
    <property type="entry name" value="DoxX-like_oxidoreductase"/>
</dbReference>
<dbReference type="HOGENOM" id="CLU_058421_3_2_11"/>
<evidence type="ECO:0000313" key="9">
    <source>
        <dbReference type="Proteomes" id="UP000001409"/>
    </source>
</evidence>